<reference evidence="2 3" key="1">
    <citation type="journal article" date="2016" name="Nat. Commun.">
        <title>Thousands of microbial genomes shed light on interconnected biogeochemical processes in an aquifer system.</title>
        <authorList>
            <person name="Anantharaman K."/>
            <person name="Brown C.T."/>
            <person name="Hug L.A."/>
            <person name="Sharon I."/>
            <person name="Castelle C.J."/>
            <person name="Probst A.J."/>
            <person name="Thomas B.C."/>
            <person name="Singh A."/>
            <person name="Wilkins M.J."/>
            <person name="Karaoz U."/>
            <person name="Brodie E.L."/>
            <person name="Williams K.H."/>
            <person name="Hubbard S.S."/>
            <person name="Banfield J.F."/>
        </authorList>
    </citation>
    <scope>NUCLEOTIDE SEQUENCE [LARGE SCALE GENOMIC DNA]</scope>
</reference>
<feature type="transmembrane region" description="Helical" evidence="1">
    <location>
        <begin position="245"/>
        <end position="261"/>
    </location>
</feature>
<evidence type="ECO:0000313" key="3">
    <source>
        <dbReference type="Proteomes" id="UP000178925"/>
    </source>
</evidence>
<feature type="transmembrane region" description="Helical" evidence="1">
    <location>
        <begin position="333"/>
        <end position="355"/>
    </location>
</feature>
<feature type="transmembrane region" description="Helical" evidence="1">
    <location>
        <begin position="491"/>
        <end position="509"/>
    </location>
</feature>
<organism evidence="2 3">
    <name type="scientific">Candidatus Falkowbacteria bacterium RIFOXYA2_FULL_47_9</name>
    <dbReference type="NCBI Taxonomy" id="1797995"/>
    <lineage>
        <taxon>Bacteria</taxon>
        <taxon>Candidatus Falkowiibacteriota</taxon>
    </lineage>
</organism>
<dbReference type="Proteomes" id="UP000178925">
    <property type="component" value="Unassembled WGS sequence"/>
</dbReference>
<feature type="transmembrane region" description="Helical" evidence="1">
    <location>
        <begin position="294"/>
        <end position="321"/>
    </location>
</feature>
<feature type="transmembrane region" description="Helical" evidence="1">
    <location>
        <begin position="114"/>
        <end position="132"/>
    </location>
</feature>
<keyword evidence="1" id="KW-0472">Membrane</keyword>
<feature type="transmembrane region" description="Helical" evidence="1">
    <location>
        <begin position="426"/>
        <end position="447"/>
    </location>
</feature>
<protein>
    <recommendedName>
        <fullName evidence="4">Glycosyltransferase RgtA/B/C/D-like domain-containing protein</fullName>
    </recommendedName>
</protein>
<dbReference type="AlphaFoldDB" id="A0A1F5SIV9"/>
<feature type="transmembrane region" description="Helical" evidence="1">
    <location>
        <begin position="79"/>
        <end position="99"/>
    </location>
</feature>
<keyword evidence="1" id="KW-0812">Transmembrane</keyword>
<feature type="transmembrane region" description="Helical" evidence="1">
    <location>
        <begin position="5"/>
        <end position="24"/>
    </location>
</feature>
<comment type="caution">
    <text evidence="2">The sequence shown here is derived from an EMBL/GenBank/DDBJ whole genome shotgun (WGS) entry which is preliminary data.</text>
</comment>
<evidence type="ECO:0000256" key="1">
    <source>
        <dbReference type="SAM" id="Phobius"/>
    </source>
</evidence>
<accession>A0A1F5SIV9</accession>
<feature type="transmembrane region" description="Helical" evidence="1">
    <location>
        <begin position="393"/>
        <end position="414"/>
    </location>
</feature>
<name>A0A1F5SIV9_9BACT</name>
<evidence type="ECO:0008006" key="4">
    <source>
        <dbReference type="Google" id="ProtNLM"/>
    </source>
</evidence>
<proteinExistence type="predicted"/>
<gene>
    <name evidence="2" type="ORF">A2242_01525</name>
</gene>
<keyword evidence="1" id="KW-1133">Transmembrane helix</keyword>
<dbReference type="EMBL" id="MFGC01000038">
    <property type="protein sequence ID" value="OGF26620.1"/>
    <property type="molecule type" value="Genomic_DNA"/>
</dbReference>
<sequence>MEKAYFNFLLILALVSGYGAFIYRLYKLDYLAVILTLFLVVITFILLKKAVFSKETPFDISKYQISNIPASPADRQYPIFLVVYYFLLLTFNFFILFQSKATESIISPWQVVPWYFWLTFTVSTILLIAITLKNSLPRFLYFLLLTSYFLLCSSIAVIIYAIGFGFDPFIHQATEKLIDAAGAVEPKPWYYLGQYALIVILHKLTFIPIVWLDKLLVPVLAALTLPYALYQAAKSFTADERVAKLTTLFVLIFPFATFIVTTPQNLANLFLILVILLSLNKINSDAPQRIFTSYFFLFTLSFAALAIHPIAGIPAVLFAALTAARQYLTNKKILLTSYFLLLTLAALSLPLAFYLNNQSNSIINAAGDTTAKISWHWPQLFFSDTGNFLLNFVYLYGFNIALIIILFIFSGIFIRYKKNQISNSYLLMSLSLLISYLLTKTISFSYLIDYERSNFSSRILIIAVYFVLPFILLALVRLIEKILQQELTVKYLFFCFLAFLLSCSLYFSYPRYDDYYNSRSFSTSQANVDAVNWINQDAGDGNFIVLANQQVSAAALREFGFKKYFPSPRRSAPSPLPGGEGAGGEGGEVFYYPIPTGEKLYQYYLDMVNKNAERATALQAADLVGADTVYFVINNYWFGFEKILAEARIGADVAQSIYNGQIYIFKYRK</sequence>
<feature type="transmembrane region" description="Helical" evidence="1">
    <location>
        <begin position="139"/>
        <end position="162"/>
    </location>
</feature>
<evidence type="ECO:0000313" key="2">
    <source>
        <dbReference type="EMBL" id="OGF26620.1"/>
    </source>
</evidence>
<feature type="transmembrane region" description="Helical" evidence="1">
    <location>
        <begin position="30"/>
        <end position="47"/>
    </location>
</feature>
<feature type="transmembrane region" description="Helical" evidence="1">
    <location>
        <begin position="459"/>
        <end position="479"/>
    </location>
</feature>
<feature type="transmembrane region" description="Helical" evidence="1">
    <location>
        <begin position="215"/>
        <end position="233"/>
    </location>
</feature>